<protein>
    <submittedName>
        <fullName evidence="11">Somatostatin receptor type 4</fullName>
    </submittedName>
</protein>
<dbReference type="PANTHER" id="PTHR24243:SF230">
    <property type="entry name" value="G-PROTEIN COUPLED RECEPTORS FAMILY 1 PROFILE DOMAIN-CONTAINING PROTEIN"/>
    <property type="match status" value="1"/>
</dbReference>
<feature type="region of interest" description="Disordered" evidence="8">
    <location>
        <begin position="367"/>
        <end position="414"/>
    </location>
</feature>
<keyword evidence="2 9" id="KW-0812">Transmembrane</keyword>
<dbReference type="Gene3D" id="1.20.1070.10">
    <property type="entry name" value="Rhodopsin 7-helix transmembrane proteins"/>
    <property type="match status" value="1"/>
</dbReference>
<dbReference type="PROSITE" id="PS50262">
    <property type="entry name" value="G_PROTEIN_RECEP_F1_2"/>
    <property type="match status" value="1"/>
</dbReference>
<feature type="compositionally biased region" description="Basic and acidic residues" evidence="8">
    <location>
        <begin position="436"/>
        <end position="454"/>
    </location>
</feature>
<dbReference type="InterPro" id="IPR000276">
    <property type="entry name" value="GPCR_Rhodpsn"/>
</dbReference>
<dbReference type="Proteomes" id="UP000735302">
    <property type="component" value="Unassembled WGS sequence"/>
</dbReference>
<dbReference type="GO" id="GO:0004930">
    <property type="term" value="F:G protein-coupled receptor activity"/>
    <property type="evidence" value="ECO:0007669"/>
    <property type="project" value="UniProtKB-KW"/>
</dbReference>
<evidence type="ECO:0000313" key="11">
    <source>
        <dbReference type="EMBL" id="GFO17607.1"/>
    </source>
</evidence>
<feature type="transmembrane region" description="Helical" evidence="9">
    <location>
        <begin position="278"/>
        <end position="300"/>
    </location>
</feature>
<keyword evidence="4" id="KW-0297">G-protein coupled receptor</keyword>
<feature type="compositionally biased region" description="Polar residues" evidence="8">
    <location>
        <begin position="396"/>
        <end position="413"/>
    </location>
</feature>
<feature type="transmembrane region" description="Helical" evidence="9">
    <location>
        <begin position="476"/>
        <end position="499"/>
    </location>
</feature>
<dbReference type="Pfam" id="PF00001">
    <property type="entry name" value="7tm_1"/>
    <property type="match status" value="1"/>
</dbReference>
<organism evidence="11 12">
    <name type="scientific">Plakobranchus ocellatus</name>
    <dbReference type="NCBI Taxonomy" id="259542"/>
    <lineage>
        <taxon>Eukaryota</taxon>
        <taxon>Metazoa</taxon>
        <taxon>Spiralia</taxon>
        <taxon>Lophotrochozoa</taxon>
        <taxon>Mollusca</taxon>
        <taxon>Gastropoda</taxon>
        <taxon>Heterobranchia</taxon>
        <taxon>Euthyneura</taxon>
        <taxon>Panpulmonata</taxon>
        <taxon>Sacoglossa</taxon>
        <taxon>Placobranchoidea</taxon>
        <taxon>Plakobranchidae</taxon>
        <taxon>Plakobranchus</taxon>
    </lineage>
</organism>
<comment type="caution">
    <text evidence="11">The sequence shown here is derived from an EMBL/GenBank/DDBJ whole genome shotgun (WGS) entry which is preliminary data.</text>
</comment>
<name>A0AAV4BEI9_9GAST</name>
<evidence type="ECO:0000256" key="3">
    <source>
        <dbReference type="ARBA" id="ARBA00022989"/>
    </source>
</evidence>
<evidence type="ECO:0000256" key="5">
    <source>
        <dbReference type="ARBA" id="ARBA00023136"/>
    </source>
</evidence>
<evidence type="ECO:0000256" key="6">
    <source>
        <dbReference type="ARBA" id="ARBA00023170"/>
    </source>
</evidence>
<feature type="region of interest" description="Disordered" evidence="8">
    <location>
        <begin position="431"/>
        <end position="467"/>
    </location>
</feature>
<keyword evidence="12" id="KW-1185">Reference proteome</keyword>
<dbReference type="PANTHER" id="PTHR24243">
    <property type="entry name" value="G-PROTEIN COUPLED RECEPTOR"/>
    <property type="match status" value="1"/>
</dbReference>
<evidence type="ECO:0000256" key="4">
    <source>
        <dbReference type="ARBA" id="ARBA00023040"/>
    </source>
</evidence>
<keyword evidence="6 11" id="KW-0675">Receptor</keyword>
<keyword evidence="5 9" id="KW-0472">Membrane</keyword>
<feature type="region of interest" description="Disordered" evidence="8">
    <location>
        <begin position="33"/>
        <end position="57"/>
    </location>
</feature>
<dbReference type="SUPFAM" id="SSF81321">
    <property type="entry name" value="Family A G protein-coupled receptor-like"/>
    <property type="match status" value="1"/>
</dbReference>
<feature type="transmembrane region" description="Helical" evidence="9">
    <location>
        <begin position="237"/>
        <end position="257"/>
    </location>
</feature>
<evidence type="ECO:0000259" key="10">
    <source>
        <dbReference type="PROSITE" id="PS50262"/>
    </source>
</evidence>
<evidence type="ECO:0000256" key="7">
    <source>
        <dbReference type="ARBA" id="ARBA00023224"/>
    </source>
</evidence>
<dbReference type="AlphaFoldDB" id="A0AAV4BEI9"/>
<feature type="transmembrane region" description="Helical" evidence="9">
    <location>
        <begin position="104"/>
        <end position="127"/>
    </location>
</feature>
<proteinExistence type="predicted"/>
<dbReference type="InterPro" id="IPR017452">
    <property type="entry name" value="GPCR_Rhodpsn_7TM"/>
</dbReference>
<evidence type="ECO:0000256" key="1">
    <source>
        <dbReference type="ARBA" id="ARBA00004141"/>
    </source>
</evidence>
<evidence type="ECO:0000256" key="8">
    <source>
        <dbReference type="SAM" id="MobiDB-lite"/>
    </source>
</evidence>
<sequence>MTGFIEMENTSCNMTCGCMQSLERMENAIRVPRRPLKDSNLNQRQKKKRCKTNPLDNAPPRFPSISAATCLSDFGHYPKHARQHQFLIEATLWPSMIVRIGNILSIYVLPCIILPGIVLNGVSCLVFSSTDLKKLSSSVYISALLVADTGVLTGLLFVWLEAIGFKVNPRLDAIGLKVDSGLEAIGADAIGIKVNTGLEAIEFKANPGLEALGFKVNPGLETIGFKINHVNGICQGLVFFTYMFSYLSVWYVVCVTVENYITICHPCRIKTMCTRRRATATCVCVFIASVFLYAATLFVAEVRYSPGGEVGICSEKPQYRQFMQVFTYVDSVLTLLVPLIAISCMLVGLVLSVLQATRWKNRMGSLPLIKRAPTPPPRNKKAAAAAASRSLPPISSITDNNSSSQHPAASNDNVAHAQAIRIKDGYKCYHDNTQNHSEKAGTADSTKSENEATRSWKRSKPTSRPKTAQMRVTRMLFALSVSFVVMNAPSHVTRLYYLIRSMHMFSEGNENNERCQLTYTEGLINLALQYVTYAYNASKFWIFILFSKNFVKSLARLIRDSWIYRSLF</sequence>
<feature type="transmembrane region" description="Helical" evidence="9">
    <location>
        <begin position="332"/>
        <end position="354"/>
    </location>
</feature>
<comment type="subcellular location">
    <subcellularLocation>
        <location evidence="1">Membrane</location>
        <topology evidence="1">Multi-pass membrane protein</topology>
    </subcellularLocation>
</comment>
<feature type="compositionally biased region" description="Low complexity" evidence="8">
    <location>
        <begin position="382"/>
        <end position="395"/>
    </location>
</feature>
<feature type="domain" description="G-protein coupled receptors family 1 profile" evidence="10">
    <location>
        <begin position="233"/>
        <end position="533"/>
    </location>
</feature>
<reference evidence="11 12" key="1">
    <citation type="journal article" date="2021" name="Elife">
        <title>Chloroplast acquisition without the gene transfer in kleptoplastic sea slugs, Plakobranchus ocellatus.</title>
        <authorList>
            <person name="Maeda T."/>
            <person name="Takahashi S."/>
            <person name="Yoshida T."/>
            <person name="Shimamura S."/>
            <person name="Takaki Y."/>
            <person name="Nagai Y."/>
            <person name="Toyoda A."/>
            <person name="Suzuki Y."/>
            <person name="Arimoto A."/>
            <person name="Ishii H."/>
            <person name="Satoh N."/>
            <person name="Nishiyama T."/>
            <person name="Hasebe M."/>
            <person name="Maruyama T."/>
            <person name="Minagawa J."/>
            <person name="Obokata J."/>
            <person name="Shigenobu S."/>
        </authorList>
    </citation>
    <scope>NUCLEOTIDE SEQUENCE [LARGE SCALE GENOMIC DNA]</scope>
</reference>
<gene>
    <name evidence="11" type="ORF">PoB_004411200</name>
</gene>
<evidence type="ECO:0000256" key="9">
    <source>
        <dbReference type="SAM" id="Phobius"/>
    </source>
</evidence>
<accession>A0AAV4BEI9</accession>
<keyword evidence="7" id="KW-0807">Transducer</keyword>
<keyword evidence="3 9" id="KW-1133">Transmembrane helix</keyword>
<dbReference type="GO" id="GO:0005886">
    <property type="term" value="C:plasma membrane"/>
    <property type="evidence" value="ECO:0007669"/>
    <property type="project" value="TreeGrafter"/>
</dbReference>
<dbReference type="EMBL" id="BLXT01004836">
    <property type="protein sequence ID" value="GFO17607.1"/>
    <property type="molecule type" value="Genomic_DNA"/>
</dbReference>
<feature type="transmembrane region" description="Helical" evidence="9">
    <location>
        <begin position="139"/>
        <end position="160"/>
    </location>
</feature>
<evidence type="ECO:0000313" key="12">
    <source>
        <dbReference type="Proteomes" id="UP000735302"/>
    </source>
</evidence>
<evidence type="ECO:0000256" key="2">
    <source>
        <dbReference type="ARBA" id="ARBA00022692"/>
    </source>
</evidence>